<keyword evidence="9 10" id="KW-0275">Fatty acid biosynthesis</keyword>
<organism evidence="11 12">
    <name type="scientific">Cherax quadricarinatus</name>
    <name type="common">Australian red claw crayfish</name>
    <dbReference type="NCBI Taxonomy" id="27406"/>
    <lineage>
        <taxon>Eukaryota</taxon>
        <taxon>Metazoa</taxon>
        <taxon>Ecdysozoa</taxon>
        <taxon>Arthropoda</taxon>
        <taxon>Crustacea</taxon>
        <taxon>Multicrustacea</taxon>
        <taxon>Malacostraca</taxon>
        <taxon>Eumalacostraca</taxon>
        <taxon>Eucarida</taxon>
        <taxon>Decapoda</taxon>
        <taxon>Pleocyemata</taxon>
        <taxon>Astacidea</taxon>
        <taxon>Parastacoidea</taxon>
        <taxon>Parastacidae</taxon>
        <taxon>Cherax</taxon>
    </lineage>
</organism>
<evidence type="ECO:0000256" key="2">
    <source>
        <dbReference type="ARBA" id="ARBA00022516"/>
    </source>
</evidence>
<dbReference type="PANTHER" id="PTHR11157">
    <property type="entry name" value="FATTY ACID ACYL TRANSFERASE-RELATED"/>
    <property type="match status" value="1"/>
</dbReference>
<dbReference type="InterPro" id="IPR002076">
    <property type="entry name" value="ELO_fam"/>
</dbReference>
<comment type="catalytic activity">
    <reaction evidence="10">
        <text>a very-long-chain acyl-CoA + malonyl-CoA + H(+) = a very-long-chain 3-oxoacyl-CoA + CO2 + CoA</text>
        <dbReference type="Rhea" id="RHEA:32727"/>
        <dbReference type="ChEBI" id="CHEBI:15378"/>
        <dbReference type="ChEBI" id="CHEBI:16526"/>
        <dbReference type="ChEBI" id="CHEBI:57287"/>
        <dbReference type="ChEBI" id="CHEBI:57384"/>
        <dbReference type="ChEBI" id="CHEBI:90725"/>
        <dbReference type="ChEBI" id="CHEBI:90736"/>
        <dbReference type="EC" id="2.3.1.199"/>
    </reaction>
</comment>
<proteinExistence type="inferred from homology"/>
<dbReference type="EMBL" id="JARKIK010000065">
    <property type="protein sequence ID" value="KAK8730153.1"/>
    <property type="molecule type" value="Genomic_DNA"/>
</dbReference>
<evidence type="ECO:0000256" key="4">
    <source>
        <dbReference type="ARBA" id="ARBA00022692"/>
    </source>
</evidence>
<feature type="transmembrane region" description="Helical" evidence="10">
    <location>
        <begin position="205"/>
        <end position="225"/>
    </location>
</feature>
<evidence type="ECO:0000313" key="11">
    <source>
        <dbReference type="EMBL" id="KAK8730153.1"/>
    </source>
</evidence>
<sequence>MTPSSGSLMPIPQHDITGVLSTVNGSTKWGIFISFFNLVYGYLLVASQLRPDPRQDSWLLMRSPLPTYVLSVAYVVGVTWLGPRLMAYRKPMESLRPFMVVYNAFQVVFSFWLMYESGMGGWLTSYDIRCQPCDFSDSPEALRMLHATYWYYFSKFVDFLDTVFFVLGKKYEHISLLHVVHHSLMPVSMWFGVRYQPGGHSTLMGFLNSFVHTVMYLYYLLAALGPRVRPYLWWKKYLTTLQMLQFIAIMIHSVQLAFIECKVPTQITWWVCGNACMFLVLFASFYQQAYIREMTTPRHMDLIGGFNQSSNVSRVTRLEVPRGDILTGCRRKMCG</sequence>
<dbReference type="GO" id="GO:0005789">
    <property type="term" value="C:endoplasmic reticulum membrane"/>
    <property type="evidence" value="ECO:0007669"/>
    <property type="project" value="TreeGrafter"/>
</dbReference>
<dbReference type="Pfam" id="PF01151">
    <property type="entry name" value="ELO"/>
    <property type="match status" value="1"/>
</dbReference>
<keyword evidence="7 10" id="KW-0443">Lipid metabolism</keyword>
<keyword evidence="6 10" id="KW-1133">Transmembrane helix</keyword>
<protein>
    <recommendedName>
        <fullName evidence="10">Elongation of very long chain fatty acids protein</fullName>
        <ecNumber evidence="10">2.3.1.199</ecNumber>
    </recommendedName>
    <alternativeName>
        <fullName evidence="10">Very-long-chain 3-oxoacyl-CoA synthase</fullName>
    </alternativeName>
</protein>
<feature type="transmembrane region" description="Helical" evidence="10">
    <location>
        <begin position="174"/>
        <end position="193"/>
    </location>
</feature>
<dbReference type="Proteomes" id="UP001445076">
    <property type="component" value="Unassembled WGS sequence"/>
</dbReference>
<accession>A0AAW0WDB4</accession>
<evidence type="ECO:0000256" key="10">
    <source>
        <dbReference type="RuleBase" id="RU361115"/>
    </source>
</evidence>
<name>A0AAW0WDB4_CHEQU</name>
<keyword evidence="12" id="KW-1185">Reference proteome</keyword>
<evidence type="ECO:0000256" key="5">
    <source>
        <dbReference type="ARBA" id="ARBA00022832"/>
    </source>
</evidence>
<feature type="transmembrane region" description="Helical" evidence="10">
    <location>
        <begin position="29"/>
        <end position="45"/>
    </location>
</feature>
<evidence type="ECO:0000256" key="1">
    <source>
        <dbReference type="ARBA" id="ARBA00004141"/>
    </source>
</evidence>
<dbReference type="GO" id="GO:0009922">
    <property type="term" value="F:fatty acid elongase activity"/>
    <property type="evidence" value="ECO:0007669"/>
    <property type="project" value="UniProtKB-EC"/>
</dbReference>
<dbReference type="GO" id="GO:0030148">
    <property type="term" value="P:sphingolipid biosynthetic process"/>
    <property type="evidence" value="ECO:0007669"/>
    <property type="project" value="TreeGrafter"/>
</dbReference>
<feature type="transmembrane region" description="Helical" evidence="10">
    <location>
        <begin position="65"/>
        <end position="83"/>
    </location>
</feature>
<gene>
    <name evidence="11" type="ORF">OTU49_008114</name>
</gene>
<dbReference type="EC" id="2.3.1.199" evidence="10"/>
<dbReference type="PANTHER" id="PTHR11157:SF167">
    <property type="entry name" value="ELONGATION OF VERY LONG CHAIN FATTY ACIDS PROTEIN"/>
    <property type="match status" value="1"/>
</dbReference>
<dbReference type="GO" id="GO:0034626">
    <property type="term" value="P:fatty acid elongation, polyunsaturated fatty acid"/>
    <property type="evidence" value="ECO:0007669"/>
    <property type="project" value="TreeGrafter"/>
</dbReference>
<dbReference type="GO" id="GO:0034625">
    <property type="term" value="P:fatty acid elongation, monounsaturated fatty acid"/>
    <property type="evidence" value="ECO:0007669"/>
    <property type="project" value="TreeGrafter"/>
</dbReference>
<evidence type="ECO:0000256" key="3">
    <source>
        <dbReference type="ARBA" id="ARBA00022679"/>
    </source>
</evidence>
<comment type="caution">
    <text evidence="11">The sequence shown here is derived from an EMBL/GenBank/DDBJ whole genome shotgun (WGS) entry which is preliminary data.</text>
</comment>
<keyword evidence="5 10" id="KW-0276">Fatty acid metabolism</keyword>
<keyword evidence="8 10" id="KW-0472">Membrane</keyword>
<comment type="subcellular location">
    <subcellularLocation>
        <location evidence="1">Membrane</location>
        <topology evidence="1">Multi-pass membrane protein</topology>
    </subcellularLocation>
</comment>
<keyword evidence="2 10" id="KW-0444">Lipid biosynthesis</keyword>
<keyword evidence="4 10" id="KW-0812">Transmembrane</keyword>
<dbReference type="AlphaFoldDB" id="A0AAW0WDB4"/>
<reference evidence="11 12" key="1">
    <citation type="journal article" date="2024" name="BMC Genomics">
        <title>Genome assembly of redclaw crayfish (Cherax quadricarinatus) provides insights into its immune adaptation and hypoxia tolerance.</title>
        <authorList>
            <person name="Liu Z."/>
            <person name="Zheng J."/>
            <person name="Li H."/>
            <person name="Fang K."/>
            <person name="Wang S."/>
            <person name="He J."/>
            <person name="Zhou D."/>
            <person name="Weng S."/>
            <person name="Chi M."/>
            <person name="Gu Z."/>
            <person name="He J."/>
            <person name="Li F."/>
            <person name="Wang M."/>
        </authorList>
    </citation>
    <scope>NUCLEOTIDE SEQUENCE [LARGE SCALE GENOMIC DNA]</scope>
    <source>
        <strain evidence="11">ZL_2023a</strain>
    </source>
</reference>
<feature type="transmembrane region" description="Helical" evidence="10">
    <location>
        <begin position="237"/>
        <end position="255"/>
    </location>
</feature>
<comment type="similarity">
    <text evidence="10">Belongs to the ELO family.</text>
</comment>
<dbReference type="GO" id="GO:0042761">
    <property type="term" value="P:very long-chain fatty acid biosynthetic process"/>
    <property type="evidence" value="ECO:0007669"/>
    <property type="project" value="TreeGrafter"/>
</dbReference>
<feature type="non-terminal residue" evidence="11">
    <location>
        <position position="335"/>
    </location>
</feature>
<evidence type="ECO:0000256" key="6">
    <source>
        <dbReference type="ARBA" id="ARBA00022989"/>
    </source>
</evidence>
<evidence type="ECO:0000313" key="12">
    <source>
        <dbReference type="Proteomes" id="UP001445076"/>
    </source>
</evidence>
<dbReference type="GO" id="GO:0019367">
    <property type="term" value="P:fatty acid elongation, saturated fatty acid"/>
    <property type="evidence" value="ECO:0007669"/>
    <property type="project" value="TreeGrafter"/>
</dbReference>
<evidence type="ECO:0000256" key="8">
    <source>
        <dbReference type="ARBA" id="ARBA00023136"/>
    </source>
</evidence>
<keyword evidence="3 10" id="KW-0808">Transferase</keyword>
<evidence type="ECO:0000256" key="7">
    <source>
        <dbReference type="ARBA" id="ARBA00023098"/>
    </source>
</evidence>
<feature type="transmembrane region" description="Helical" evidence="10">
    <location>
        <begin position="267"/>
        <end position="286"/>
    </location>
</feature>
<feature type="transmembrane region" description="Helical" evidence="10">
    <location>
        <begin position="95"/>
        <end position="115"/>
    </location>
</feature>
<evidence type="ECO:0000256" key="9">
    <source>
        <dbReference type="ARBA" id="ARBA00023160"/>
    </source>
</evidence>